<dbReference type="EMBL" id="LLZJ01000410">
    <property type="protein sequence ID" value="KUL44645.1"/>
    <property type="molecule type" value="Genomic_DNA"/>
</dbReference>
<proteinExistence type="predicted"/>
<dbReference type="Proteomes" id="UP000053413">
    <property type="component" value="Unassembled WGS sequence"/>
</dbReference>
<name>A0A0X3VIM9_STRVO</name>
<organism evidence="1 2">
    <name type="scientific">Streptomyces violaceusniger</name>
    <dbReference type="NCBI Taxonomy" id="68280"/>
    <lineage>
        <taxon>Bacteria</taxon>
        <taxon>Bacillati</taxon>
        <taxon>Actinomycetota</taxon>
        <taxon>Actinomycetes</taxon>
        <taxon>Kitasatosporales</taxon>
        <taxon>Streptomycetaceae</taxon>
        <taxon>Streptomyces</taxon>
        <taxon>Streptomyces violaceusniger group</taxon>
    </lineage>
</organism>
<accession>A0A0X3VIM9</accession>
<evidence type="ECO:0000313" key="1">
    <source>
        <dbReference type="EMBL" id="KUL44645.1"/>
    </source>
</evidence>
<gene>
    <name evidence="1" type="ORF">ADL28_39680</name>
</gene>
<protein>
    <submittedName>
        <fullName evidence="1">Uncharacterized protein</fullName>
    </submittedName>
</protein>
<evidence type="ECO:0000313" key="2">
    <source>
        <dbReference type="Proteomes" id="UP000053413"/>
    </source>
</evidence>
<reference evidence="2" key="1">
    <citation type="submission" date="2015-10" db="EMBL/GenBank/DDBJ databases">
        <authorList>
            <person name="Ju K.-S."/>
            <person name="Doroghazi J.R."/>
            <person name="Metcalf W.W."/>
        </authorList>
    </citation>
    <scope>NUCLEOTIDE SEQUENCE [LARGE SCALE GENOMIC DNA]</scope>
    <source>
        <strain evidence="2">NRRL F-8817</strain>
    </source>
</reference>
<sequence>MYANHQVGHRGVYLPVVQHSVTTRTYTLDPRAEHAVDHLDISVQQTLFQQGVGTVGPVECGTFFPGLVLVYRMLYRHDLALQPPSAIEGAAATPIE</sequence>
<dbReference type="AlphaFoldDB" id="A0A0X3VIM9"/>
<comment type="caution">
    <text evidence="1">The sequence shown here is derived from an EMBL/GenBank/DDBJ whole genome shotgun (WGS) entry which is preliminary data.</text>
</comment>